<evidence type="ECO:0000256" key="1">
    <source>
        <dbReference type="SAM" id="Phobius"/>
    </source>
</evidence>
<name>A0A0A9F159_ARUDO</name>
<keyword evidence="1" id="KW-0472">Membrane</keyword>
<keyword evidence="1" id="KW-1133">Transmembrane helix</keyword>
<accession>A0A0A9F159</accession>
<dbReference type="EMBL" id="GBRH01195878">
    <property type="protein sequence ID" value="JAE02018.1"/>
    <property type="molecule type" value="Transcribed_RNA"/>
</dbReference>
<reference evidence="2" key="1">
    <citation type="submission" date="2014-09" db="EMBL/GenBank/DDBJ databases">
        <authorList>
            <person name="Magalhaes I.L.F."/>
            <person name="Oliveira U."/>
            <person name="Santos F.R."/>
            <person name="Vidigal T.H.D.A."/>
            <person name="Brescovit A.D."/>
            <person name="Santos A.J."/>
        </authorList>
    </citation>
    <scope>NUCLEOTIDE SEQUENCE</scope>
    <source>
        <tissue evidence="2">Shoot tissue taken approximately 20 cm above the soil surface</tissue>
    </source>
</reference>
<evidence type="ECO:0000313" key="2">
    <source>
        <dbReference type="EMBL" id="JAE02018.1"/>
    </source>
</evidence>
<proteinExistence type="predicted"/>
<sequence>MALGRSVSLVEKVLFDLCPFLYSVCLWILVIQ</sequence>
<keyword evidence="1" id="KW-0812">Transmembrane</keyword>
<organism evidence="2">
    <name type="scientific">Arundo donax</name>
    <name type="common">Giant reed</name>
    <name type="synonym">Donax arundinaceus</name>
    <dbReference type="NCBI Taxonomy" id="35708"/>
    <lineage>
        <taxon>Eukaryota</taxon>
        <taxon>Viridiplantae</taxon>
        <taxon>Streptophyta</taxon>
        <taxon>Embryophyta</taxon>
        <taxon>Tracheophyta</taxon>
        <taxon>Spermatophyta</taxon>
        <taxon>Magnoliopsida</taxon>
        <taxon>Liliopsida</taxon>
        <taxon>Poales</taxon>
        <taxon>Poaceae</taxon>
        <taxon>PACMAD clade</taxon>
        <taxon>Arundinoideae</taxon>
        <taxon>Arundineae</taxon>
        <taxon>Arundo</taxon>
    </lineage>
</organism>
<feature type="transmembrane region" description="Helical" evidence="1">
    <location>
        <begin position="13"/>
        <end position="31"/>
    </location>
</feature>
<protein>
    <submittedName>
        <fullName evidence="2">Uncharacterized protein</fullName>
    </submittedName>
</protein>
<dbReference type="AlphaFoldDB" id="A0A0A9F159"/>
<reference evidence="2" key="2">
    <citation type="journal article" date="2015" name="Data Brief">
        <title>Shoot transcriptome of the giant reed, Arundo donax.</title>
        <authorList>
            <person name="Barrero R.A."/>
            <person name="Guerrero F.D."/>
            <person name="Moolhuijzen P."/>
            <person name="Goolsby J.A."/>
            <person name="Tidwell J."/>
            <person name="Bellgard S.E."/>
            <person name="Bellgard M.I."/>
        </authorList>
    </citation>
    <scope>NUCLEOTIDE SEQUENCE</scope>
    <source>
        <tissue evidence="2">Shoot tissue taken approximately 20 cm above the soil surface</tissue>
    </source>
</reference>